<name>A0A2M7FCS7_9BACT</name>
<dbReference type="AlphaFoldDB" id="A0A2M7FCS7"/>
<feature type="non-terminal residue" evidence="1">
    <location>
        <position position="136"/>
    </location>
</feature>
<proteinExistence type="predicted"/>
<reference evidence="2" key="1">
    <citation type="submission" date="2017-09" db="EMBL/GenBank/DDBJ databases">
        <title>Depth-based differentiation of microbial function through sediment-hosted aquifers and enrichment of novel symbionts in the deep terrestrial subsurface.</title>
        <authorList>
            <person name="Probst A.J."/>
            <person name="Ladd B."/>
            <person name="Jarett J.K."/>
            <person name="Geller-Mcgrath D.E."/>
            <person name="Sieber C.M.K."/>
            <person name="Emerson J.B."/>
            <person name="Anantharaman K."/>
            <person name="Thomas B.C."/>
            <person name="Malmstrom R."/>
            <person name="Stieglmeier M."/>
            <person name="Klingl A."/>
            <person name="Woyke T."/>
            <person name="Ryan C.M."/>
            <person name="Banfield J.F."/>
        </authorList>
    </citation>
    <scope>NUCLEOTIDE SEQUENCE [LARGE SCALE GENOMIC DNA]</scope>
</reference>
<dbReference type="Proteomes" id="UP000228497">
    <property type="component" value="Unassembled WGS sequence"/>
</dbReference>
<dbReference type="EMBL" id="PFFD01000162">
    <property type="protein sequence ID" value="PIV86764.1"/>
    <property type="molecule type" value="Genomic_DNA"/>
</dbReference>
<evidence type="ECO:0000313" key="2">
    <source>
        <dbReference type="Proteomes" id="UP000228497"/>
    </source>
</evidence>
<evidence type="ECO:0000313" key="1">
    <source>
        <dbReference type="EMBL" id="PIV86764.1"/>
    </source>
</evidence>
<organism evidence="1 2">
    <name type="scientific">Candidatus Kaiserbacteria bacterium CG17_big_fil_post_rev_8_21_14_2_50_51_7</name>
    <dbReference type="NCBI Taxonomy" id="1974613"/>
    <lineage>
        <taxon>Bacteria</taxon>
        <taxon>Candidatus Kaiseribacteriota</taxon>
    </lineage>
</organism>
<protein>
    <submittedName>
        <fullName evidence="1">Uncharacterized protein</fullName>
    </submittedName>
</protein>
<accession>A0A2M7FCS7</accession>
<gene>
    <name evidence="1" type="ORF">COW49_03550</name>
</gene>
<comment type="caution">
    <text evidence="1">The sequence shown here is derived from an EMBL/GenBank/DDBJ whole genome shotgun (WGS) entry which is preliminary data.</text>
</comment>
<sequence>MTDTIHRLTDHAHDSGTYQIDYAILGPDGGTVTLDSLVWSLRIRSGEIVNNRNQVVINPPSASGVISLHGADIAYSVGSTRYLTLEATYTDPVLGTLPLTSEYVFSIDNYLGIAEDLVLLESESFPDGILRGLSGT</sequence>